<dbReference type="Pfam" id="PF15860">
    <property type="entry name" value="DUF4728"/>
    <property type="match status" value="1"/>
</dbReference>
<feature type="transmembrane region" description="Helical" evidence="1">
    <location>
        <begin position="154"/>
        <end position="178"/>
    </location>
</feature>
<evidence type="ECO:0000313" key="3">
    <source>
        <dbReference type="RefSeq" id="XP_011297159.1"/>
    </source>
</evidence>
<protein>
    <submittedName>
        <fullName evidence="3">Uncharacterized protein isoform X1</fullName>
    </submittedName>
</protein>
<accession>A0A9R1SU34</accession>
<evidence type="ECO:0000313" key="2">
    <source>
        <dbReference type="Proteomes" id="UP000694866"/>
    </source>
</evidence>
<dbReference type="GeneID" id="105262948"/>
<feature type="transmembrane region" description="Helical" evidence="1">
    <location>
        <begin position="87"/>
        <end position="113"/>
    </location>
</feature>
<reference evidence="3" key="1">
    <citation type="submission" date="2025-08" db="UniProtKB">
        <authorList>
            <consortium name="RefSeq"/>
        </authorList>
    </citation>
    <scope>IDENTIFICATION</scope>
    <source>
        <strain evidence="3">USDA-PBARC FA_bdor</strain>
        <tissue evidence="3">Whole organism</tissue>
    </source>
</reference>
<gene>
    <name evidence="3" type="primary">LOC105262948</name>
</gene>
<dbReference type="KEGG" id="fas:105262948"/>
<proteinExistence type="predicted"/>
<keyword evidence="1" id="KW-1133">Transmembrane helix</keyword>
<dbReference type="PANTHER" id="PTHR36694:SF11">
    <property type="entry name" value="LP21121P-RELATED"/>
    <property type="match status" value="1"/>
</dbReference>
<keyword evidence="1" id="KW-0812">Transmembrane</keyword>
<organism evidence="2 3">
    <name type="scientific">Fopius arisanus</name>
    <dbReference type="NCBI Taxonomy" id="64838"/>
    <lineage>
        <taxon>Eukaryota</taxon>
        <taxon>Metazoa</taxon>
        <taxon>Ecdysozoa</taxon>
        <taxon>Arthropoda</taxon>
        <taxon>Hexapoda</taxon>
        <taxon>Insecta</taxon>
        <taxon>Pterygota</taxon>
        <taxon>Neoptera</taxon>
        <taxon>Endopterygota</taxon>
        <taxon>Hymenoptera</taxon>
        <taxon>Apocrita</taxon>
        <taxon>Ichneumonoidea</taxon>
        <taxon>Braconidae</taxon>
        <taxon>Opiinae</taxon>
        <taxon>Fopius</taxon>
    </lineage>
</organism>
<feature type="transmembrane region" description="Helical" evidence="1">
    <location>
        <begin position="125"/>
        <end position="148"/>
    </location>
</feature>
<keyword evidence="1" id="KW-0472">Membrane</keyword>
<sequence length="218" mass="24952">MTTISRMLNNYLSHQFFKKTHHLNFQSALKPLTCCCCISRETGIQILGFLRILMCISSYISFERTTTKMVSAMRIEDDKVNELIINFINYLDVVAIAAIIVIIMISCLLIIGVRQKNPSLMFPWICLDVSALVYFIPLPLTIFAFPGISGGIKFALFLFLLLMLFIECHLFLVVYGYYEDLHFQKSQIQGNVHETYTPADNVNNINEYNGPSVQAWQV</sequence>
<dbReference type="RefSeq" id="XP_011297159.1">
    <property type="nucleotide sequence ID" value="XM_011298857.1"/>
</dbReference>
<evidence type="ECO:0000256" key="1">
    <source>
        <dbReference type="SAM" id="Phobius"/>
    </source>
</evidence>
<dbReference type="Proteomes" id="UP000694866">
    <property type="component" value="Unplaced"/>
</dbReference>
<dbReference type="AlphaFoldDB" id="A0A9R1SU34"/>
<dbReference type="PANTHER" id="PTHR36694">
    <property type="entry name" value="PASIFLORA 1, ISOFORM A-RELATED"/>
    <property type="match status" value="1"/>
</dbReference>
<name>A0A9R1SU34_9HYME</name>
<keyword evidence="2" id="KW-1185">Reference proteome</keyword>
<dbReference type="InterPro" id="IPR031720">
    <property type="entry name" value="DUF4728"/>
</dbReference>